<dbReference type="InterPro" id="IPR056378">
    <property type="entry name" value="Let-756-like_FGF"/>
</dbReference>
<evidence type="ECO:0000313" key="3">
    <source>
        <dbReference type="EMBL" id="CAH3157525.1"/>
    </source>
</evidence>
<dbReference type="Pfam" id="PF00167">
    <property type="entry name" value="FGF"/>
    <property type="match status" value="1"/>
</dbReference>
<evidence type="ECO:0000256" key="2">
    <source>
        <dbReference type="SAM" id="Phobius"/>
    </source>
</evidence>
<keyword evidence="4" id="KW-1185">Reference proteome</keyword>
<comment type="similarity">
    <text evidence="1">Belongs to the heparin-binding growth factors family.</text>
</comment>
<evidence type="ECO:0008006" key="5">
    <source>
        <dbReference type="Google" id="ProtNLM"/>
    </source>
</evidence>
<reference evidence="3 4" key="1">
    <citation type="submission" date="2022-05" db="EMBL/GenBank/DDBJ databases">
        <authorList>
            <consortium name="Genoscope - CEA"/>
            <person name="William W."/>
        </authorList>
    </citation>
    <scope>NUCLEOTIDE SEQUENCE [LARGE SCALE GENOMIC DNA]</scope>
</reference>
<dbReference type="Gene3D" id="2.80.10.50">
    <property type="match status" value="1"/>
</dbReference>
<keyword evidence="2" id="KW-0472">Membrane</keyword>
<organism evidence="3 4">
    <name type="scientific">Porites evermanni</name>
    <dbReference type="NCBI Taxonomy" id="104178"/>
    <lineage>
        <taxon>Eukaryota</taxon>
        <taxon>Metazoa</taxon>
        <taxon>Cnidaria</taxon>
        <taxon>Anthozoa</taxon>
        <taxon>Hexacorallia</taxon>
        <taxon>Scleractinia</taxon>
        <taxon>Fungiina</taxon>
        <taxon>Poritidae</taxon>
        <taxon>Porites</taxon>
    </lineage>
</organism>
<feature type="transmembrane region" description="Helical" evidence="2">
    <location>
        <begin position="6"/>
        <end position="26"/>
    </location>
</feature>
<dbReference type="PANTHER" id="PTHR11486">
    <property type="entry name" value="FIBROBLAST GROWTH FACTOR"/>
    <property type="match status" value="1"/>
</dbReference>
<feature type="non-terminal residue" evidence="3">
    <location>
        <position position="1"/>
    </location>
</feature>
<keyword evidence="2" id="KW-1133">Transmembrane helix</keyword>
<dbReference type="EMBL" id="CALNXI010001149">
    <property type="protein sequence ID" value="CAH3157525.1"/>
    <property type="molecule type" value="Genomic_DNA"/>
</dbReference>
<dbReference type="InterPro" id="IPR002209">
    <property type="entry name" value="Fibroblast_GF_fam"/>
</dbReference>
<protein>
    <recommendedName>
        <fullName evidence="5">Fibroblast growth factor</fullName>
    </recommendedName>
</protein>
<dbReference type="CDD" id="cd00058">
    <property type="entry name" value="beta-trefoil_FGF"/>
    <property type="match status" value="1"/>
</dbReference>
<dbReference type="InterPro" id="IPR008996">
    <property type="entry name" value="IL1/FGF"/>
</dbReference>
<dbReference type="SMART" id="SM00442">
    <property type="entry name" value="FGF"/>
    <property type="match status" value="1"/>
</dbReference>
<comment type="caution">
    <text evidence="3">The sequence shown here is derived from an EMBL/GenBank/DDBJ whole genome shotgun (WGS) entry which is preliminary data.</text>
</comment>
<gene>
    <name evidence="3" type="ORF">PEVE_00002522</name>
</gene>
<evidence type="ECO:0000313" key="4">
    <source>
        <dbReference type="Proteomes" id="UP001159427"/>
    </source>
</evidence>
<dbReference type="SUPFAM" id="SSF50353">
    <property type="entry name" value="Cytokine"/>
    <property type="match status" value="1"/>
</dbReference>
<sequence>ISLVWQVIYTLVFMYFIASSGARPVSERLSKIMRLRQRRHANGTRVPSIASRSQVFQHTSRHTASCDVSLLFKNGWFLAIYDDGNINGTSDARSPDIKLQQRSVGTSLVQLFSKKASLYVAMSSTGRVYTTGSSTDETIFEETQEPDGHHTFASYKYYIPINSKYNKPLFLAIRTRTGHMKNGTKTKRGNKATQLTVLKEQDTS</sequence>
<name>A0ABN8Q901_9CNID</name>
<keyword evidence="2" id="KW-0812">Transmembrane</keyword>
<dbReference type="Proteomes" id="UP001159427">
    <property type="component" value="Unassembled WGS sequence"/>
</dbReference>
<accession>A0ABN8Q901</accession>
<evidence type="ECO:0000256" key="1">
    <source>
        <dbReference type="ARBA" id="ARBA00007936"/>
    </source>
</evidence>
<proteinExistence type="inferred from homology"/>